<dbReference type="Proteomes" id="UP000020938">
    <property type="component" value="Unassembled WGS sequence"/>
</dbReference>
<evidence type="ECO:0000313" key="1">
    <source>
        <dbReference type="EMBL" id="EXZ72027.1"/>
    </source>
</evidence>
<gene>
    <name evidence="1" type="ORF">M123_3626</name>
</gene>
<name>A0A016BTD0_BACFG</name>
<evidence type="ECO:0000313" key="2">
    <source>
        <dbReference type="Proteomes" id="UP000020938"/>
    </source>
</evidence>
<accession>A0A016BTD0</accession>
<organism evidence="1 2">
    <name type="scientific">Bacteroides fragilis str. 3976T8</name>
    <dbReference type="NCBI Taxonomy" id="1339314"/>
    <lineage>
        <taxon>Bacteria</taxon>
        <taxon>Pseudomonadati</taxon>
        <taxon>Bacteroidota</taxon>
        <taxon>Bacteroidia</taxon>
        <taxon>Bacteroidales</taxon>
        <taxon>Bacteroidaceae</taxon>
        <taxon>Bacteroides</taxon>
    </lineage>
</organism>
<dbReference type="PATRIC" id="fig|1339314.3.peg.3778"/>
<protein>
    <submittedName>
        <fullName evidence="1">Uncharacterized protein</fullName>
    </submittedName>
</protein>
<dbReference type="EMBL" id="JGDS01000062">
    <property type="protein sequence ID" value="EXZ72027.1"/>
    <property type="molecule type" value="Genomic_DNA"/>
</dbReference>
<proteinExistence type="predicted"/>
<dbReference type="AlphaFoldDB" id="A0A016BTD0"/>
<reference evidence="1 2" key="1">
    <citation type="submission" date="2014-02" db="EMBL/GenBank/DDBJ databases">
        <authorList>
            <person name="Sears C."/>
            <person name="Carroll K."/>
            <person name="Sack B.R."/>
            <person name="Qadri F."/>
            <person name="Myers L.L."/>
            <person name="Chung G.-T."/>
            <person name="Escheverria P."/>
            <person name="Fraser C.M."/>
            <person name="Sadzewicz L."/>
            <person name="Shefchek K.A."/>
            <person name="Tallon L."/>
            <person name="Das S.P."/>
            <person name="Daugherty S."/>
            <person name="Mongodin E.F."/>
        </authorList>
    </citation>
    <scope>NUCLEOTIDE SEQUENCE [LARGE SCALE GENOMIC DNA]</scope>
    <source>
        <strain evidence="1 2">3976T8</strain>
    </source>
</reference>
<comment type="caution">
    <text evidence="1">The sequence shown here is derived from an EMBL/GenBank/DDBJ whole genome shotgun (WGS) entry which is preliminary data.</text>
</comment>
<sequence length="37" mass="4390">MKRTSGGYVPHLESASVRLFYIYLYIRILNSLLRETE</sequence>